<protein>
    <recommendedName>
        <fullName evidence="2">Ice-binding protein C-terminal domain-containing protein</fullName>
    </recommendedName>
</protein>
<evidence type="ECO:0000313" key="4">
    <source>
        <dbReference type="Proteomes" id="UP000198729"/>
    </source>
</evidence>
<dbReference type="RefSeq" id="WP_090283986.1">
    <property type="nucleotide sequence ID" value="NZ_FMWO01000023.1"/>
</dbReference>
<feature type="chain" id="PRO_5011706404" description="Ice-binding protein C-terminal domain-containing protein" evidence="1">
    <location>
        <begin position="23"/>
        <end position="242"/>
    </location>
</feature>
<dbReference type="NCBIfam" id="TIGR02595">
    <property type="entry name" value="PEP_CTERM"/>
    <property type="match status" value="1"/>
</dbReference>
<keyword evidence="1" id="KW-0732">Signal</keyword>
<evidence type="ECO:0000256" key="1">
    <source>
        <dbReference type="SAM" id="SignalP"/>
    </source>
</evidence>
<proteinExistence type="predicted"/>
<accession>A0A1G5SBK0</accession>
<feature type="signal peptide" evidence="1">
    <location>
        <begin position="1"/>
        <end position="22"/>
    </location>
</feature>
<sequence>MKIIKTITSAAILMFVGGVAQATTLKVDISDSVADVASGYAGFVFSNNTVPGSRNYSVGDAGYVGGSIDTGSGIMVTLASSESAYRLVDRGGDNFLRDYGSIDGALNKAQDVVLSGLAFVSATFTASLNDLGNQFGVIDVQLSVDGGTSFTNVLDDVTYGSTGNGYTINFTSNGSDDVIIRYTAGGNVFGNTTGTTDNIRRNRLVTFNGFDLTANSVSEPSSTALLGLGGLALFLRRRARKL</sequence>
<dbReference type="Pfam" id="PF07589">
    <property type="entry name" value="PEP-CTERM"/>
    <property type="match status" value="1"/>
</dbReference>
<organism evidence="3 4">
    <name type="scientific">Nitrosomonas mobilis</name>
    <dbReference type="NCBI Taxonomy" id="51642"/>
    <lineage>
        <taxon>Bacteria</taxon>
        <taxon>Pseudomonadati</taxon>
        <taxon>Pseudomonadota</taxon>
        <taxon>Betaproteobacteria</taxon>
        <taxon>Nitrosomonadales</taxon>
        <taxon>Nitrosomonadaceae</taxon>
        <taxon>Nitrosomonas</taxon>
    </lineage>
</organism>
<dbReference type="EMBL" id="FMWO01000023">
    <property type="protein sequence ID" value="SCZ84478.1"/>
    <property type="molecule type" value="Genomic_DNA"/>
</dbReference>
<gene>
    <name evidence="3" type="ORF">NSMM_180025</name>
</gene>
<reference evidence="3 4" key="1">
    <citation type="submission" date="2016-10" db="EMBL/GenBank/DDBJ databases">
        <authorList>
            <person name="de Groot N.N."/>
        </authorList>
    </citation>
    <scope>NUCLEOTIDE SEQUENCE [LARGE SCALE GENOMIC DNA]</scope>
    <source>
        <strain evidence="3">1</strain>
    </source>
</reference>
<dbReference type="Proteomes" id="UP000198729">
    <property type="component" value="Unassembled WGS sequence"/>
</dbReference>
<name>A0A1G5SBK0_9PROT</name>
<evidence type="ECO:0000259" key="2">
    <source>
        <dbReference type="Pfam" id="PF07589"/>
    </source>
</evidence>
<feature type="domain" description="Ice-binding protein C-terminal" evidence="2">
    <location>
        <begin position="216"/>
        <end position="238"/>
    </location>
</feature>
<dbReference type="InterPro" id="IPR013424">
    <property type="entry name" value="Ice-binding_C"/>
</dbReference>
<evidence type="ECO:0000313" key="3">
    <source>
        <dbReference type="EMBL" id="SCZ84478.1"/>
    </source>
</evidence>
<keyword evidence="4" id="KW-1185">Reference proteome</keyword>
<dbReference type="AlphaFoldDB" id="A0A1G5SBK0"/>